<dbReference type="PROSITE" id="PS50994">
    <property type="entry name" value="INTEGRASE"/>
    <property type="match status" value="1"/>
</dbReference>
<dbReference type="RefSeq" id="XP_044317826.1">
    <property type="nucleotide sequence ID" value="XM_044461891.1"/>
</dbReference>
<dbReference type="InterPro" id="IPR043502">
    <property type="entry name" value="DNA/RNA_pol_sf"/>
</dbReference>
<dbReference type="GeneID" id="123038140"/>
<sequence length="1534" mass="173294">MEQQTLKRLTQARGRLKATVTRLVNYIENPPPQSTYSGVDAILARLNQAFRSLEKITDEMHVYDNVEGFEDPTEDFQAYEEKYLRALTLFASLKSDLQPSAIPQADHNMAILLQQQSEFLQRLSENGASTLATPPPAAVCLTENPLPKIHIKPFGGDYKEWPAFKDIYESTVHNKTHLGKIQKFHYLKSFIVGEAANLLSHMSITESAYDSAWERLNDRYDRPRHIVNSLLDTFMALAAAPNGEVSNLRKLTDGANEIIRGLDAVGETSRDCWVIHLVLAKIDPDSRRKWIEDTRGSATPTVADLFRFLDDRCEDFELSQATSAIKLDPGSHTDKPAKAKRALIAVNRGNCVAPADTAQASPQTSGCSSTLVAQTQNSSSLTQSPGLKRSTLPTALVILVSGISSVKAETTRGLATLHIKSMVSLQTIVVAAHVLGKITSSLQRDDINEKALRIYDGLQLADTSFNTSSSVDILLGNEQIWSVLSGDKKYDTAGNIIAISSIFGWIITSVAMPHPSTANTLMTTVDINASLQRFWEIEDNTEHTQRDPSHAKVEQYFLTTHSRDPDGKYIVELPFKHECQEFGDSLQGAVSRFYAVERRLQRDLELRKQYSKFMNEYLSLGHMRKLAPEECNTSAKTFYMPHHPVLGKKLRVVFDGSFEDVNGHALNDALHIGPSIQRNLFHVCLRFRMHKFVFSADIVKMFRQIWVAPQHRNFQRIPQKIVLEDFYVDDVLTGAETEDELLSCRDELIQLMSKAKLELGKWVSNSSVTSHTRQDELQITSAVKVLGMLWNPQDDVLSYKASLSTEPDATKRQFKILFQELWLLDLDWDSKLPPKLAEWWQTCRDDINYITNLRIPRYVHNESEKIELHGFSDASIKAYSAVVYSRVSNADGTCLVSLMAAKTRVAPLKQQSLPRLELCGALLLTRLLRAVKEGLHHKDIVVHAWCDSTIILDVIPRSAWHHVGSKDNPADCASRGMLAANLMSYELWWNGPHWLHLNDLLASKLRSGNNPTTILDTPIMDGLKSSSLSSRVEPEPEASPIECLSFRVSSWTKLIRCTAYVLRFMHRRMKKRIPSNLTLTFEEISEARIYCLRHAQGSFSSDLHLLQRGKAVVNSSTLRTLSPMVCKNGLLRVCGRLSNSLLPEEVKHPIILPKHHRISLLILEHEHRIHLHPGVTALFFIVRQQYWIVGARNMIRKLTHACLKCFRQRHKTTDQYMADLPAVRVRQAYPFENTGCDYAGPLLLKVHKGRNPRKEKGYICLFVCLVTSAIHLELATDLSTETFLAALRRFVSRRGKCTHIFSDNGRNFVGAKKVLDEMYKLILSQQHNTQVTQALASEGIRWSFIPTHAPHWGGKWESAVRSVKLHLRRVIGNSILTFEQMHTLLAQIESVVNSRPLFATSDIEVSYLSPAHLLIGRPYTSVPEGDLGHIAVNRLDYWQNVQAMLQGFWKRWHQEYLTTLQQRPKWNTERKNIATGDMAIIKDSNTPPAAWTLARIIEVYPGKDGLVRAVKLRTSSGELVRPISKIAILPNSET</sequence>
<evidence type="ECO:0000313" key="2">
    <source>
        <dbReference type="EnsemblMetazoa" id="XP_044317826.1"/>
    </source>
</evidence>
<organism evidence="2 3">
    <name type="scientific">Drosophila rhopaloa</name>
    <name type="common">Fruit fly</name>
    <dbReference type="NCBI Taxonomy" id="1041015"/>
    <lineage>
        <taxon>Eukaryota</taxon>
        <taxon>Metazoa</taxon>
        <taxon>Ecdysozoa</taxon>
        <taxon>Arthropoda</taxon>
        <taxon>Hexapoda</taxon>
        <taxon>Insecta</taxon>
        <taxon>Pterygota</taxon>
        <taxon>Neoptera</taxon>
        <taxon>Endopterygota</taxon>
        <taxon>Diptera</taxon>
        <taxon>Brachycera</taxon>
        <taxon>Muscomorpha</taxon>
        <taxon>Ephydroidea</taxon>
        <taxon>Drosophilidae</taxon>
        <taxon>Drosophila</taxon>
        <taxon>Sophophora</taxon>
    </lineage>
</organism>
<protein>
    <recommendedName>
        <fullName evidence="1">Integrase catalytic domain-containing protein</fullName>
    </recommendedName>
</protein>
<name>A0ABM5JG77_DRORH</name>
<dbReference type="PANTHER" id="PTHR47331">
    <property type="entry name" value="PHD-TYPE DOMAIN-CONTAINING PROTEIN"/>
    <property type="match status" value="1"/>
</dbReference>
<keyword evidence="3" id="KW-1185">Reference proteome</keyword>
<dbReference type="Pfam" id="PF03564">
    <property type="entry name" value="DUF1759"/>
    <property type="match status" value="1"/>
</dbReference>
<proteinExistence type="predicted"/>
<reference evidence="2" key="2">
    <citation type="submission" date="2025-05" db="UniProtKB">
        <authorList>
            <consortium name="EnsemblMetazoa"/>
        </authorList>
    </citation>
    <scope>IDENTIFICATION</scope>
</reference>
<dbReference type="InterPro" id="IPR005312">
    <property type="entry name" value="DUF1759"/>
</dbReference>
<dbReference type="InterPro" id="IPR041588">
    <property type="entry name" value="Integrase_H2C2"/>
</dbReference>
<dbReference type="Proteomes" id="UP001652680">
    <property type="component" value="Unassembled WGS sequence"/>
</dbReference>
<evidence type="ECO:0000313" key="3">
    <source>
        <dbReference type="Proteomes" id="UP001652680"/>
    </source>
</evidence>
<dbReference type="EnsemblMetazoa" id="XM_044461891.1">
    <property type="protein sequence ID" value="XP_044317826.1"/>
    <property type="gene ID" value="LOC123038140"/>
</dbReference>
<evidence type="ECO:0000259" key="1">
    <source>
        <dbReference type="PROSITE" id="PS50994"/>
    </source>
</evidence>
<accession>A0ABM5JG77</accession>
<dbReference type="InterPro" id="IPR001584">
    <property type="entry name" value="Integrase_cat-core"/>
</dbReference>
<dbReference type="Gene3D" id="3.30.420.10">
    <property type="entry name" value="Ribonuclease H-like superfamily/Ribonuclease H"/>
    <property type="match status" value="1"/>
</dbReference>
<dbReference type="Pfam" id="PF05380">
    <property type="entry name" value="Peptidase_A17"/>
    <property type="match status" value="1"/>
</dbReference>
<feature type="domain" description="Integrase catalytic" evidence="1">
    <location>
        <begin position="1226"/>
        <end position="1418"/>
    </location>
</feature>
<dbReference type="SUPFAM" id="SSF53098">
    <property type="entry name" value="Ribonuclease H-like"/>
    <property type="match status" value="1"/>
</dbReference>
<dbReference type="InterPro" id="IPR008042">
    <property type="entry name" value="Retrotrans_Pao"/>
</dbReference>
<dbReference type="Pfam" id="PF17921">
    <property type="entry name" value="Integrase_H2C2"/>
    <property type="match status" value="1"/>
</dbReference>
<dbReference type="SUPFAM" id="SSF56672">
    <property type="entry name" value="DNA/RNA polymerases"/>
    <property type="match status" value="1"/>
</dbReference>
<dbReference type="Pfam" id="PF18701">
    <property type="entry name" value="DUF5641"/>
    <property type="match status" value="1"/>
</dbReference>
<dbReference type="InterPro" id="IPR036397">
    <property type="entry name" value="RNaseH_sf"/>
</dbReference>
<reference evidence="3" key="1">
    <citation type="journal article" date="2021" name="Elife">
        <title>Highly contiguous assemblies of 101 drosophilid genomes.</title>
        <authorList>
            <person name="Kim B.Y."/>
            <person name="Wang J.R."/>
            <person name="Miller D.E."/>
            <person name="Barmina O."/>
            <person name="Delaney E."/>
            <person name="Thompson A."/>
            <person name="Comeault A.A."/>
            <person name="Peede D."/>
            <person name="D'Agostino E.R."/>
            <person name="Pelaez J."/>
            <person name="Aguilar J.M."/>
            <person name="Haji D."/>
            <person name="Matsunaga T."/>
            <person name="Armstrong E.E."/>
            <person name="Zych M."/>
            <person name="Ogawa Y."/>
            <person name="Stamenkovic-Radak M."/>
            <person name="Jelic M."/>
            <person name="Veselinovic M.S."/>
            <person name="Tanaskovic M."/>
            <person name="Eric P."/>
            <person name="Gao J.J."/>
            <person name="Katoh T.K."/>
            <person name="Toda M.J."/>
            <person name="Watabe H."/>
            <person name="Watada M."/>
            <person name="Davis J.S."/>
            <person name="Moyle L.C."/>
            <person name="Manoli G."/>
            <person name="Bertolini E."/>
            <person name="Kostal V."/>
            <person name="Hawley R.S."/>
            <person name="Takahashi A."/>
            <person name="Jones C.D."/>
            <person name="Price D.K."/>
            <person name="Whiteman N."/>
            <person name="Kopp A."/>
            <person name="Matute D.R."/>
            <person name="Petrov D.A."/>
        </authorList>
    </citation>
    <scope>NUCLEOTIDE SEQUENCE [LARGE SCALE GENOMIC DNA]</scope>
</reference>
<dbReference type="InterPro" id="IPR012337">
    <property type="entry name" value="RNaseH-like_sf"/>
</dbReference>
<dbReference type="InterPro" id="IPR040676">
    <property type="entry name" value="DUF5641"/>
</dbReference>